<reference evidence="1" key="2">
    <citation type="submission" date="2021-04" db="EMBL/GenBank/DDBJ databases">
        <authorList>
            <person name="Gilroy R."/>
        </authorList>
    </citation>
    <scope>NUCLEOTIDE SEQUENCE</scope>
    <source>
        <strain evidence="1">742</strain>
    </source>
</reference>
<gene>
    <name evidence="1" type="ORF">H9864_08125</name>
</gene>
<dbReference type="EMBL" id="JAHLFH010000172">
    <property type="protein sequence ID" value="MBU3820315.1"/>
    <property type="molecule type" value="Genomic_DNA"/>
</dbReference>
<evidence type="ECO:0000313" key="2">
    <source>
        <dbReference type="Proteomes" id="UP000824178"/>
    </source>
</evidence>
<name>A0A9E2NRD2_9FIRM</name>
<dbReference type="Proteomes" id="UP000824178">
    <property type="component" value="Unassembled WGS sequence"/>
</dbReference>
<evidence type="ECO:0000313" key="1">
    <source>
        <dbReference type="EMBL" id="MBU3820315.1"/>
    </source>
</evidence>
<sequence>MAEKKPTPESRNAAAPVFTKEKLLTFRRYAKRRDLLSVLLEEGRSYTTEEVDTLLKTFMTPKKGTVN</sequence>
<comment type="caution">
    <text evidence="1">The sequence shown here is derived from an EMBL/GenBank/DDBJ whole genome shotgun (WGS) entry which is preliminary data.</text>
</comment>
<proteinExistence type="predicted"/>
<protein>
    <submittedName>
        <fullName evidence="1">Uncharacterized protein</fullName>
    </submittedName>
</protein>
<accession>A0A9E2NRD2</accession>
<organism evidence="1 2">
    <name type="scientific">Candidatus Faecalibacterium intestinavium</name>
    <dbReference type="NCBI Taxonomy" id="2838580"/>
    <lineage>
        <taxon>Bacteria</taxon>
        <taxon>Bacillati</taxon>
        <taxon>Bacillota</taxon>
        <taxon>Clostridia</taxon>
        <taxon>Eubacteriales</taxon>
        <taxon>Oscillospiraceae</taxon>
        <taxon>Faecalibacterium</taxon>
    </lineage>
</organism>
<reference evidence="1" key="1">
    <citation type="journal article" date="2021" name="PeerJ">
        <title>Extensive microbial diversity within the chicken gut microbiome revealed by metagenomics and culture.</title>
        <authorList>
            <person name="Gilroy R."/>
            <person name="Ravi A."/>
            <person name="Getino M."/>
            <person name="Pursley I."/>
            <person name="Horton D.L."/>
            <person name="Alikhan N.F."/>
            <person name="Baker D."/>
            <person name="Gharbi K."/>
            <person name="Hall N."/>
            <person name="Watson M."/>
            <person name="Adriaenssens E.M."/>
            <person name="Foster-Nyarko E."/>
            <person name="Jarju S."/>
            <person name="Secka A."/>
            <person name="Antonio M."/>
            <person name="Oren A."/>
            <person name="Chaudhuri R.R."/>
            <person name="La Ragione R."/>
            <person name="Hildebrand F."/>
            <person name="Pallen M.J."/>
        </authorList>
    </citation>
    <scope>NUCLEOTIDE SEQUENCE</scope>
    <source>
        <strain evidence="1">742</strain>
    </source>
</reference>
<dbReference type="AlphaFoldDB" id="A0A9E2NRD2"/>